<sequence length="74" mass="8152">MLRHCNAPPAVAIADGGGVRGGRGGKEKGGGGYSYYRHFEDGEEQCESESREIRMMIYNKIGGGEMNERNETKR</sequence>
<dbReference type="EMBL" id="CADCXW020000158">
    <property type="protein sequence ID" value="CAD1562504.1"/>
    <property type="molecule type" value="Genomic_DNA"/>
</dbReference>
<gene>
    <name evidence="2" type="ORF">BBRV_LOCUS77373</name>
</gene>
<feature type="region of interest" description="Disordered" evidence="1">
    <location>
        <begin position="1"/>
        <end position="32"/>
    </location>
</feature>
<organism evidence="2">
    <name type="scientific">Bracon brevicornis</name>
    <dbReference type="NCBI Taxonomy" id="1563983"/>
    <lineage>
        <taxon>Eukaryota</taxon>
        <taxon>Metazoa</taxon>
        <taxon>Ecdysozoa</taxon>
        <taxon>Arthropoda</taxon>
        <taxon>Hexapoda</taxon>
        <taxon>Insecta</taxon>
        <taxon>Pterygota</taxon>
        <taxon>Neoptera</taxon>
        <taxon>Endopterygota</taxon>
        <taxon>Hymenoptera</taxon>
        <taxon>Apocrita</taxon>
        <taxon>Ichneumonoidea</taxon>
        <taxon>Braconidae</taxon>
        <taxon>Braconinae</taxon>
        <taxon>Bracon</taxon>
    </lineage>
</organism>
<accession>A0A6V7KFC8</accession>
<protein>
    <submittedName>
        <fullName evidence="2">Uncharacterized protein</fullName>
    </submittedName>
</protein>
<reference evidence="2" key="1">
    <citation type="submission" date="2020-07" db="EMBL/GenBank/DDBJ databases">
        <authorList>
            <person name="Ferguson B K."/>
        </authorList>
    </citation>
    <scope>NUCLEOTIDE SEQUENCE</scope>
    <source>
        <strain evidence="2">L06</strain>
    </source>
</reference>
<evidence type="ECO:0000313" key="2">
    <source>
        <dbReference type="EMBL" id="CAD1562504.1"/>
    </source>
</evidence>
<dbReference type="AlphaFoldDB" id="A0A6V7KFC8"/>
<proteinExistence type="predicted"/>
<evidence type="ECO:0000256" key="1">
    <source>
        <dbReference type="SAM" id="MobiDB-lite"/>
    </source>
</evidence>
<name>A0A6V7KFC8_9HYME</name>